<dbReference type="NCBIfam" id="TIGR00188">
    <property type="entry name" value="rnpA"/>
    <property type="match status" value="1"/>
</dbReference>
<dbReference type="InterPro" id="IPR020568">
    <property type="entry name" value="Ribosomal_Su5_D2-typ_SF"/>
</dbReference>
<evidence type="ECO:0000256" key="6">
    <source>
        <dbReference type="ARBA" id="ARBA00022884"/>
    </source>
</evidence>
<reference evidence="10 11" key="1">
    <citation type="submission" date="2023-10" db="EMBL/GenBank/DDBJ databases">
        <title>Eight complete genome sequences of bacteria isolated from laboratory stock of Giant Kelp gametophytes.</title>
        <authorList>
            <person name="Tolentino B."/>
            <person name="Nuzhdin S."/>
        </authorList>
    </citation>
    <scope>NUCLEOTIDE SEQUENCE [LARGE SCALE GENOMIC DNA]</scope>
    <source>
        <strain evidence="10 11">LC.270.F.C4</strain>
    </source>
</reference>
<dbReference type="EMBL" id="CP136704">
    <property type="protein sequence ID" value="WOI32071.1"/>
    <property type="molecule type" value="Genomic_DNA"/>
</dbReference>
<dbReference type="InterPro" id="IPR020539">
    <property type="entry name" value="RNase_P_CS"/>
</dbReference>
<evidence type="ECO:0000256" key="4">
    <source>
        <dbReference type="ARBA" id="ARBA00022759"/>
    </source>
</evidence>
<keyword evidence="5 7" id="KW-0378">Hydrolase</keyword>
<dbReference type="GO" id="GO:0004526">
    <property type="term" value="F:ribonuclease P activity"/>
    <property type="evidence" value="ECO:0007669"/>
    <property type="project" value="UniProtKB-EC"/>
</dbReference>
<organism evidence="10 11">
    <name type="scientific">Tritonibacter scottomollicae</name>
    <name type="common">Epibacterium scottomollicae</name>
    <dbReference type="NCBI Taxonomy" id="483013"/>
    <lineage>
        <taxon>Bacteria</taxon>
        <taxon>Pseudomonadati</taxon>
        <taxon>Pseudomonadota</taxon>
        <taxon>Alphaproteobacteria</taxon>
        <taxon>Rhodobacterales</taxon>
        <taxon>Paracoccaceae</taxon>
        <taxon>Tritonibacter</taxon>
    </lineage>
</organism>
<dbReference type="InterPro" id="IPR000100">
    <property type="entry name" value="RNase_P"/>
</dbReference>
<evidence type="ECO:0000256" key="3">
    <source>
        <dbReference type="ARBA" id="ARBA00022722"/>
    </source>
</evidence>
<comment type="function">
    <text evidence="1 7">RNaseP catalyzes the removal of the 5'-leader sequence from pre-tRNA to produce the mature 5'-terminus. It can also cleave other RNA substrates such as 4.5S RNA. The protein component plays an auxiliary but essential role in vivo by binding to the 5'-leader sequence and broadening the substrate specificity of the ribozyme.</text>
</comment>
<dbReference type="PROSITE" id="PS00648">
    <property type="entry name" value="RIBONUCLEASE_P"/>
    <property type="match status" value="1"/>
</dbReference>
<keyword evidence="6 7" id="KW-0694">RNA-binding</keyword>
<evidence type="ECO:0000256" key="2">
    <source>
        <dbReference type="ARBA" id="ARBA00022694"/>
    </source>
</evidence>
<evidence type="ECO:0000256" key="8">
    <source>
        <dbReference type="NCBIfam" id="TIGR00188"/>
    </source>
</evidence>
<dbReference type="InterPro" id="IPR014721">
    <property type="entry name" value="Ribsml_uS5_D2-typ_fold_subgr"/>
</dbReference>
<dbReference type="RefSeq" id="WP_317384559.1">
    <property type="nucleotide sequence ID" value="NZ_CP136704.1"/>
</dbReference>
<comment type="subunit">
    <text evidence="7">Consists of a catalytic RNA component (M1 or rnpB) and a protein subunit.</text>
</comment>
<feature type="region of interest" description="Disordered" evidence="9">
    <location>
        <begin position="64"/>
        <end position="87"/>
    </location>
</feature>
<dbReference type="Proteomes" id="UP001302666">
    <property type="component" value="Chromosome"/>
</dbReference>
<protein>
    <recommendedName>
        <fullName evidence="7 8">Ribonuclease P protein component</fullName>
        <shortName evidence="7">RNase P protein</shortName>
        <shortName evidence="7">RNaseP protein</shortName>
        <ecNumber evidence="7 8">3.1.26.5</ecNumber>
    </recommendedName>
    <alternativeName>
        <fullName evidence="7">Protein C5</fullName>
    </alternativeName>
</protein>
<dbReference type="PANTHER" id="PTHR33992:SF1">
    <property type="entry name" value="RIBONUCLEASE P PROTEIN COMPONENT"/>
    <property type="match status" value="1"/>
</dbReference>
<keyword evidence="2 7" id="KW-0819">tRNA processing</keyword>
<comment type="catalytic activity">
    <reaction evidence="7">
        <text>Endonucleolytic cleavage of RNA, removing 5'-extranucleotides from tRNA precursor.</text>
        <dbReference type="EC" id="3.1.26.5"/>
    </reaction>
</comment>
<keyword evidence="3 7" id="KW-0540">Nuclease</keyword>
<proteinExistence type="inferred from homology"/>
<evidence type="ECO:0000256" key="1">
    <source>
        <dbReference type="ARBA" id="ARBA00002663"/>
    </source>
</evidence>
<dbReference type="EC" id="3.1.26.5" evidence="7 8"/>
<keyword evidence="11" id="KW-1185">Reference proteome</keyword>
<dbReference type="Pfam" id="PF00825">
    <property type="entry name" value="Ribonuclease_P"/>
    <property type="match status" value="1"/>
</dbReference>
<dbReference type="SUPFAM" id="SSF54211">
    <property type="entry name" value="Ribosomal protein S5 domain 2-like"/>
    <property type="match status" value="1"/>
</dbReference>
<accession>A0ABZ0HDI3</accession>
<evidence type="ECO:0000313" key="10">
    <source>
        <dbReference type="EMBL" id="WOI32071.1"/>
    </source>
</evidence>
<evidence type="ECO:0000313" key="11">
    <source>
        <dbReference type="Proteomes" id="UP001302666"/>
    </source>
</evidence>
<evidence type="ECO:0000256" key="9">
    <source>
        <dbReference type="SAM" id="MobiDB-lite"/>
    </source>
</evidence>
<evidence type="ECO:0000256" key="5">
    <source>
        <dbReference type="ARBA" id="ARBA00022801"/>
    </source>
</evidence>
<keyword evidence="4 7" id="KW-0255">Endonuclease</keyword>
<name>A0ABZ0HDI3_TRISK</name>
<dbReference type="Gene3D" id="3.30.230.10">
    <property type="match status" value="1"/>
</dbReference>
<gene>
    <name evidence="7 10" type="primary">rnpA</name>
    <name evidence="10" type="ORF">R1T40_14020</name>
</gene>
<dbReference type="HAMAP" id="MF_00227">
    <property type="entry name" value="RNase_P"/>
    <property type="match status" value="1"/>
</dbReference>
<evidence type="ECO:0000256" key="7">
    <source>
        <dbReference type="HAMAP-Rule" id="MF_00227"/>
    </source>
</evidence>
<dbReference type="PANTHER" id="PTHR33992">
    <property type="entry name" value="RIBONUCLEASE P PROTEIN COMPONENT"/>
    <property type="match status" value="1"/>
</dbReference>
<comment type="similarity">
    <text evidence="7">Belongs to the RnpA family.</text>
</comment>
<sequence length="157" mass="17388">MTPPEAPMDGIADQGTQPPAVSVCASVASPTVTTRAPRPARPAKVRAGMEILTKRGDFIAAARARKQGTQSMMVQGRKRDDDGPFRVGYTCSKKVGNAVTRNRAKRRLREIARLLLQDHGQPGWDYVLIGRAGETTTRPFEQMQKDFLYALRKIHRS</sequence>